<proteinExistence type="predicted"/>
<dbReference type="EMBL" id="RBSD01000166">
    <property type="protein sequence ID" value="RMR82571.1"/>
    <property type="molecule type" value="Genomic_DNA"/>
</dbReference>
<organism evidence="1 2">
    <name type="scientific">Pseudomonas coronafaciens pv. striafaciens</name>
    <dbReference type="NCBI Taxonomy" id="235276"/>
    <lineage>
        <taxon>Bacteria</taxon>
        <taxon>Pseudomonadati</taxon>
        <taxon>Pseudomonadota</taxon>
        <taxon>Gammaproteobacteria</taxon>
        <taxon>Pseudomonadales</taxon>
        <taxon>Pseudomonadaceae</taxon>
        <taxon>Pseudomonas</taxon>
        <taxon>Pseudomonas coronafaciens</taxon>
    </lineage>
</organism>
<sequence length="351" mass="39423">MILPLSQCLSSQRLYMLFFKFAESAKYLSAHASSSPNRLSSLLSLLSLLSFLSFSLPRRGYADPTKNANVSLHEPRPNSRGKNLHVGQTHCKQIYHKEPLMGSLDSYAQELGCHGLMIPPFSNIGILEELIEILRQAPADLDEKLATVLSRVYTPAHLAAMVISRYANTKVIDLYAETISESIEAHLLGLDHIAVAGLMPVIEGVVVRLSLQNGISAKKNTRQKFSSLVSCAIERNKTVKAGAFQEVESMLMAFLNFLENYFWEGSSSYPLSDKTNRHGILHGAYSDADYGYHINFYKTLTAVDMLCWISEFQPFQPKPTGESRALTAYYLMMMDYRTRAKFAAKRLTFER</sequence>
<evidence type="ECO:0000313" key="2">
    <source>
        <dbReference type="Proteomes" id="UP000268004"/>
    </source>
</evidence>
<dbReference type="Proteomes" id="UP000268004">
    <property type="component" value="Unassembled WGS sequence"/>
</dbReference>
<evidence type="ECO:0000313" key="1">
    <source>
        <dbReference type="EMBL" id="RMR82571.1"/>
    </source>
</evidence>
<name>A0A3M4Y1P0_9PSED</name>
<protein>
    <submittedName>
        <fullName evidence="1">Uncharacterized protein</fullName>
    </submittedName>
</protein>
<reference evidence="1 2" key="1">
    <citation type="submission" date="2018-08" db="EMBL/GenBank/DDBJ databases">
        <title>Recombination of ecologically and evolutionarily significant loci maintains genetic cohesion in the Pseudomonas syringae species complex.</title>
        <authorList>
            <person name="Dillon M."/>
            <person name="Thakur S."/>
            <person name="Almeida R.N.D."/>
            <person name="Weir B.S."/>
            <person name="Guttman D.S."/>
        </authorList>
    </citation>
    <scope>NUCLEOTIDE SEQUENCE [LARGE SCALE GENOMIC DNA]</scope>
    <source>
        <strain evidence="1 2">ICMP 4996</strain>
    </source>
</reference>
<comment type="caution">
    <text evidence="1">The sequence shown here is derived from an EMBL/GenBank/DDBJ whole genome shotgun (WGS) entry which is preliminary data.</text>
</comment>
<gene>
    <name evidence="1" type="ORF">ALP78_05379</name>
</gene>
<accession>A0A3M4Y1P0</accession>
<dbReference type="AlphaFoldDB" id="A0A3M4Y1P0"/>